<reference evidence="6 7" key="1">
    <citation type="submission" date="2017-05" db="EMBL/GenBank/DDBJ databases">
        <title>Draft genome sequence of Elsinoe australis.</title>
        <authorList>
            <person name="Cheng Q."/>
        </authorList>
    </citation>
    <scope>NUCLEOTIDE SEQUENCE [LARGE SCALE GENOMIC DNA]</scope>
    <source>
        <strain evidence="6 7">NL1</strain>
    </source>
</reference>
<evidence type="ECO:0000313" key="6">
    <source>
        <dbReference type="EMBL" id="PSK34944.1"/>
    </source>
</evidence>
<dbReference type="InterPro" id="IPR036188">
    <property type="entry name" value="FAD/NAD-bd_sf"/>
</dbReference>
<evidence type="ECO:0000256" key="3">
    <source>
        <dbReference type="ARBA" id="ARBA00022827"/>
    </source>
</evidence>
<keyword evidence="4" id="KW-0560">Oxidoreductase</keyword>
<keyword evidence="2" id="KW-0285">Flavoprotein</keyword>
<name>A0A2P7YG69_9PEZI</name>
<dbReference type="GO" id="GO:0050660">
    <property type="term" value="F:flavin adenine dinucleotide binding"/>
    <property type="evidence" value="ECO:0007669"/>
    <property type="project" value="InterPro"/>
</dbReference>
<dbReference type="Proteomes" id="UP000243723">
    <property type="component" value="Unassembled WGS sequence"/>
</dbReference>
<evidence type="ECO:0000256" key="1">
    <source>
        <dbReference type="ARBA" id="ARBA00010139"/>
    </source>
</evidence>
<gene>
    <name evidence="6" type="ORF">B9Z65_1527</name>
</gene>
<dbReference type="PANTHER" id="PTHR42877">
    <property type="entry name" value="L-ORNITHINE N(5)-MONOOXYGENASE-RELATED"/>
    <property type="match status" value="1"/>
</dbReference>
<keyword evidence="7" id="KW-1185">Reference proteome</keyword>
<keyword evidence="5" id="KW-0472">Membrane</keyword>
<dbReference type="GO" id="GO:0050661">
    <property type="term" value="F:NADP binding"/>
    <property type="evidence" value="ECO:0007669"/>
    <property type="project" value="InterPro"/>
</dbReference>
<dbReference type="OrthoDB" id="74360at2759"/>
<sequence>MAGDKPWPEAPVGNKDHTQAAVVIVGAGISGMCTAIDLIKRNNCRNFIIVEKSSGVGGTWYDNRYPGCCCDVYSMLYSFSFEQKPDWTREYPGQEEILEYLTGIAQKYNLYQHIRFNTYVEEARWDEAALKWKTKVSTVNGSKEAEANPGYEISSDFLVSAVGQLNVPKWPDAIPGLRDFQGKMMHSSRWDWSYDLGNKRIAVIGNGATAVQIIPELQKVASNLTVFQRTPNWVVPRMDAQVPTYARTLMKYIPPLRVRKRSLQMDFRESTYDGLVNPSSFISSEFRRLCLEQMHAALPNNPDMWSKLTPSYSPGCKRILISDDYYPALAQPNVHLETRPISHIHSSGITIRTSEEAEESQPYDLIVLATGFQTLSFLHPIKVFGVSSRPLNEIWSRGATALYGVLAPSLPNFGMLYGPNSNLGHNSIILMIEAQSRYINALVSRVLSARRRGQQLALCPKQERVDEYNAWIQKRLEGTSFADPSCQSWYKNEEGLITNNWCGTVVEYQKLLEVVRWGDFEVQGDGKEKVESEGKETYIGRVKEETTFSSAAVAVMGVASLAGAVAGVAAVVGVLNGRGLRGMRLRVR</sequence>
<keyword evidence="5" id="KW-1133">Transmembrane helix</keyword>
<proteinExistence type="inferred from homology"/>
<dbReference type="SUPFAM" id="SSF51905">
    <property type="entry name" value="FAD/NAD(P)-binding domain"/>
    <property type="match status" value="2"/>
</dbReference>
<comment type="caution">
    <text evidence="6">The sequence shown here is derived from an EMBL/GenBank/DDBJ whole genome shotgun (WGS) entry which is preliminary data.</text>
</comment>
<keyword evidence="3" id="KW-0274">FAD</keyword>
<comment type="similarity">
    <text evidence="1">Belongs to the FAD-binding monooxygenase family.</text>
</comment>
<protein>
    <submittedName>
        <fullName evidence="6">Thiol-specific monooxygenase</fullName>
    </submittedName>
</protein>
<evidence type="ECO:0000256" key="2">
    <source>
        <dbReference type="ARBA" id="ARBA00022630"/>
    </source>
</evidence>
<organism evidence="6 7">
    <name type="scientific">Elsinoe australis</name>
    <dbReference type="NCBI Taxonomy" id="40998"/>
    <lineage>
        <taxon>Eukaryota</taxon>
        <taxon>Fungi</taxon>
        <taxon>Dikarya</taxon>
        <taxon>Ascomycota</taxon>
        <taxon>Pezizomycotina</taxon>
        <taxon>Dothideomycetes</taxon>
        <taxon>Dothideomycetidae</taxon>
        <taxon>Myriangiales</taxon>
        <taxon>Elsinoaceae</taxon>
        <taxon>Elsinoe</taxon>
    </lineage>
</organism>
<dbReference type="PANTHER" id="PTHR42877:SF4">
    <property type="entry name" value="FAD_NAD(P)-BINDING DOMAIN-CONTAINING PROTEIN-RELATED"/>
    <property type="match status" value="1"/>
</dbReference>
<keyword evidence="5" id="KW-0812">Transmembrane</keyword>
<dbReference type="AlphaFoldDB" id="A0A2P7YG69"/>
<dbReference type="InterPro" id="IPR051209">
    <property type="entry name" value="FAD-bind_Monooxygenase_sf"/>
</dbReference>
<keyword evidence="6" id="KW-0503">Monooxygenase</keyword>
<dbReference type="GO" id="GO:0004499">
    <property type="term" value="F:N,N-dimethylaniline monooxygenase activity"/>
    <property type="evidence" value="ECO:0007669"/>
    <property type="project" value="InterPro"/>
</dbReference>
<evidence type="ECO:0000256" key="4">
    <source>
        <dbReference type="ARBA" id="ARBA00023002"/>
    </source>
</evidence>
<dbReference type="Pfam" id="PF00743">
    <property type="entry name" value="FMO-like"/>
    <property type="match status" value="1"/>
</dbReference>
<accession>A0A2P7YG69</accession>
<dbReference type="EMBL" id="NHZQ01000445">
    <property type="protein sequence ID" value="PSK34944.1"/>
    <property type="molecule type" value="Genomic_DNA"/>
</dbReference>
<dbReference type="Gene3D" id="3.50.50.60">
    <property type="entry name" value="FAD/NAD(P)-binding domain"/>
    <property type="match status" value="2"/>
</dbReference>
<evidence type="ECO:0000313" key="7">
    <source>
        <dbReference type="Proteomes" id="UP000243723"/>
    </source>
</evidence>
<feature type="transmembrane region" description="Helical" evidence="5">
    <location>
        <begin position="551"/>
        <end position="575"/>
    </location>
</feature>
<dbReference type="InterPro" id="IPR020946">
    <property type="entry name" value="Flavin_mOase-like"/>
</dbReference>
<evidence type="ECO:0000256" key="5">
    <source>
        <dbReference type="SAM" id="Phobius"/>
    </source>
</evidence>